<dbReference type="InterPro" id="IPR021120">
    <property type="entry name" value="KduI/IolB_isomerase"/>
</dbReference>
<dbReference type="RefSeq" id="WP_005683475.1">
    <property type="nucleotide sequence ID" value="NZ_ADNC01000012.1"/>
</dbReference>
<keyword evidence="3 6" id="KW-0479">Metal-binding</keyword>
<feature type="binding site" evidence="6">
    <location>
        <position position="196"/>
    </location>
    <ligand>
        <name>Zn(2+)</name>
        <dbReference type="ChEBI" id="CHEBI:29105"/>
    </ligand>
</feature>
<keyword evidence="4 6" id="KW-0862">Zinc</keyword>
<dbReference type="Proteomes" id="UP000004757">
    <property type="component" value="Unassembled WGS sequence"/>
</dbReference>
<dbReference type="GO" id="GO:0008270">
    <property type="term" value="F:zinc ion binding"/>
    <property type="evidence" value="ECO:0007669"/>
    <property type="project" value="UniProtKB-UniRule"/>
</dbReference>
<feature type="binding site" evidence="6">
    <location>
        <position position="198"/>
    </location>
    <ligand>
        <name>Zn(2+)</name>
        <dbReference type="ChEBI" id="CHEBI:29105"/>
    </ligand>
</feature>
<accession>D4XVT3</accession>
<evidence type="ECO:0000256" key="5">
    <source>
        <dbReference type="ARBA" id="ARBA00023235"/>
    </source>
</evidence>
<proteinExistence type="inferred from homology"/>
<evidence type="ECO:0000313" key="8">
    <source>
        <dbReference type="Proteomes" id="UP000004757"/>
    </source>
</evidence>
<dbReference type="HAMAP" id="MF_00687">
    <property type="entry name" value="KduI"/>
    <property type="match status" value="1"/>
</dbReference>
<dbReference type="InterPro" id="IPR014710">
    <property type="entry name" value="RmlC-like_jellyroll"/>
</dbReference>
<evidence type="ECO:0000256" key="2">
    <source>
        <dbReference type="ARBA" id="ARBA00008086"/>
    </source>
</evidence>
<comment type="caution">
    <text evidence="7">The sequence shown here is derived from an EMBL/GenBank/DDBJ whole genome shotgun (WGS) entry which is preliminary data.</text>
</comment>
<keyword evidence="8" id="KW-1185">Reference proteome</keyword>
<dbReference type="GO" id="GO:0042840">
    <property type="term" value="P:D-glucuronate catabolic process"/>
    <property type="evidence" value="ECO:0007669"/>
    <property type="project" value="TreeGrafter"/>
</dbReference>
<gene>
    <name evidence="6" type="primary">kduI</name>
    <name evidence="7" type="ORF">MALL_0096</name>
</gene>
<keyword evidence="5 6" id="KW-0413">Isomerase</keyword>
<dbReference type="eggNOG" id="COG3717">
    <property type="taxonomic scope" value="Bacteria"/>
</dbReference>
<dbReference type="InterPro" id="IPR011051">
    <property type="entry name" value="RmlC_Cupin_sf"/>
</dbReference>
<dbReference type="Gene3D" id="2.60.120.520">
    <property type="entry name" value="pectin degrading enzyme 5-keto 4- deoxyuronate isomerase, domain 1"/>
    <property type="match status" value="1"/>
</dbReference>
<feature type="binding site" evidence="6">
    <location>
        <position position="245"/>
    </location>
    <ligand>
        <name>Zn(2+)</name>
        <dbReference type="ChEBI" id="CHEBI:29105"/>
    </ligand>
</feature>
<dbReference type="SUPFAM" id="SSF51182">
    <property type="entry name" value="RmlC-like cupins"/>
    <property type="match status" value="1"/>
</dbReference>
<dbReference type="PANTHER" id="PTHR38461:SF1">
    <property type="entry name" value="4-DEOXY-L-THREO-5-HEXOSULOSE-URONATE KETOL-ISOMERASE"/>
    <property type="match status" value="1"/>
</dbReference>
<comment type="cofactor">
    <cofactor evidence="6">
        <name>Zn(2+)</name>
        <dbReference type="ChEBI" id="CHEBI:29105"/>
    </cofactor>
    <text evidence="6">Binds 1 zinc ion per subunit.</text>
</comment>
<comment type="pathway">
    <text evidence="6">Glycan metabolism; pectin degradation; 2-dehydro-3-deoxy-D-gluconate from pectin: step 4/5.</text>
</comment>
<dbReference type="EC" id="5.3.1.17" evidence="6"/>
<dbReference type="STRING" id="747682.MALL_0096"/>
<dbReference type="EMBL" id="ADNC01000012">
    <property type="protein sequence ID" value="EFF41543.1"/>
    <property type="molecule type" value="Genomic_DNA"/>
</dbReference>
<dbReference type="InterPro" id="IPR027449">
    <property type="entry name" value="KduI_N"/>
</dbReference>
<comment type="catalytic activity">
    <reaction evidence="1 6">
        <text>5-dehydro-4-deoxy-D-glucuronate = 3-deoxy-D-glycero-2,5-hexodiulosonate</text>
        <dbReference type="Rhea" id="RHEA:23896"/>
        <dbReference type="ChEBI" id="CHEBI:17117"/>
        <dbReference type="ChEBI" id="CHEBI:29071"/>
        <dbReference type="EC" id="5.3.1.17"/>
    </reaction>
</comment>
<dbReference type="AlphaFoldDB" id="D4XVT3"/>
<evidence type="ECO:0000256" key="6">
    <source>
        <dbReference type="HAMAP-Rule" id="MF_00687"/>
    </source>
</evidence>
<dbReference type="GO" id="GO:0008697">
    <property type="term" value="F:4-deoxy-L-threo-5-hexosulose-uronate ketol-isomerase activity"/>
    <property type="evidence" value="ECO:0007669"/>
    <property type="project" value="UniProtKB-UniRule"/>
</dbReference>
<evidence type="ECO:0000256" key="3">
    <source>
        <dbReference type="ARBA" id="ARBA00022723"/>
    </source>
</evidence>
<name>D4XVT3_9BACT</name>
<dbReference type="CDD" id="cd20491">
    <property type="entry name" value="cupin_KduI_C"/>
    <property type="match status" value="1"/>
</dbReference>
<evidence type="ECO:0000313" key="7">
    <source>
        <dbReference type="EMBL" id="EFF41543.1"/>
    </source>
</evidence>
<feature type="binding site" evidence="6">
    <location>
        <position position="203"/>
    </location>
    <ligand>
        <name>Zn(2+)</name>
        <dbReference type="ChEBI" id="CHEBI:29105"/>
    </ligand>
</feature>
<reference evidence="7 8" key="1">
    <citation type="submission" date="2010-03" db="EMBL/GenBank/DDBJ databases">
        <authorList>
            <person name="Glass J.I."/>
            <person name="Benders G.A."/>
            <person name="Durkin A.S."/>
            <person name="Farmerie W.G."/>
            <person name="Hlavinka K."/>
            <person name="Hostetler J."/>
            <person name="Jackson J."/>
            <person name="May M.A."/>
            <person name="Miller R.H."/>
            <person name="Paralanov V."/>
            <person name="Radune D."/>
            <person name="Szczypinski B."/>
            <person name="Brown D.R."/>
        </authorList>
    </citation>
    <scope>NUCLEOTIDE SEQUENCE [LARGE SCALE GENOMIC DNA]</scope>
    <source>
        <strain evidence="7 8">A21JP2</strain>
    </source>
</reference>
<dbReference type="Gene3D" id="2.60.120.10">
    <property type="entry name" value="Jelly Rolls"/>
    <property type="match status" value="1"/>
</dbReference>
<dbReference type="GO" id="GO:0019698">
    <property type="term" value="P:D-galacturonate catabolic process"/>
    <property type="evidence" value="ECO:0007669"/>
    <property type="project" value="TreeGrafter"/>
</dbReference>
<dbReference type="Pfam" id="PF04962">
    <property type="entry name" value="KduI"/>
    <property type="match status" value="1"/>
</dbReference>
<protein>
    <recommendedName>
        <fullName evidence="6">4-deoxy-L-threo-5-hexosulose-uronate ketol-isomerase</fullName>
        <ecNumber evidence="6">5.3.1.17</ecNumber>
    </recommendedName>
    <alternativeName>
        <fullName evidence="6">5-keto-4-deoxyuronate isomerase</fullName>
    </alternativeName>
    <alternativeName>
        <fullName evidence="6">DKI isomerase</fullName>
    </alternativeName>
</protein>
<sequence length="278" mass="31349">MNFTTKYARSSQEVSTMKTEELRNNFLVESLFENGQANIEYLHYDRIVVGGVVPQNKSINLEINTQIGAKFFLERRELGIINIGGSGKVEFDNGSEELLNLDGLYLPVGNQKIVFSSLDAKNPAKFYLFSTQGLLKFPVVKVNIAKSQAINLGDVSQSNVRTIYQYFHPNVCKTNSLLMGVTLLAENNMWNTMPCHTHERRTECYLYFNVKENDRVIHLMGKPQETKHLIVANQGFVISPSWSVHSGVGTSNYSFIWAMGGENLDYTDMQGVATKDLK</sequence>
<organism evidence="7 8">
    <name type="scientific">Mycoplasmopsis alligatoris A21JP2</name>
    <dbReference type="NCBI Taxonomy" id="747682"/>
    <lineage>
        <taxon>Bacteria</taxon>
        <taxon>Bacillati</taxon>
        <taxon>Mycoplasmatota</taxon>
        <taxon>Mycoplasmoidales</taxon>
        <taxon>Metamycoplasmataceae</taxon>
        <taxon>Mycoplasmopsis</taxon>
    </lineage>
</organism>
<dbReference type="PANTHER" id="PTHR38461">
    <property type="entry name" value="4-DEOXY-L-THREO-5-HEXOSULOSE-URONATE KETOL-ISOMERASE"/>
    <property type="match status" value="1"/>
</dbReference>
<dbReference type="GO" id="GO:0045490">
    <property type="term" value="P:pectin catabolic process"/>
    <property type="evidence" value="ECO:0007669"/>
    <property type="project" value="UniProtKB-UniRule"/>
</dbReference>
<dbReference type="NCBIfam" id="NF002091">
    <property type="entry name" value="PRK00924.1"/>
    <property type="match status" value="1"/>
</dbReference>
<evidence type="ECO:0000256" key="1">
    <source>
        <dbReference type="ARBA" id="ARBA00000552"/>
    </source>
</evidence>
<dbReference type="PIRSF" id="PIRSF006625">
    <property type="entry name" value="KduI"/>
    <property type="match status" value="1"/>
</dbReference>
<comment type="function">
    <text evidence="6">Catalyzes the isomerization of 5-dehydro-4-deoxy-D-glucuronate to 3-deoxy-D-glycero-2,5-hexodiulosonate.</text>
</comment>
<dbReference type="UniPathway" id="UPA00545">
    <property type="reaction ID" value="UER00826"/>
</dbReference>
<dbReference type="CDD" id="cd20294">
    <property type="entry name" value="cupin_KduI_N"/>
    <property type="match status" value="1"/>
</dbReference>
<comment type="similarity">
    <text evidence="2 6">Belongs to the KduI family.</text>
</comment>
<evidence type="ECO:0000256" key="4">
    <source>
        <dbReference type="ARBA" id="ARBA00022833"/>
    </source>
</evidence>
<dbReference type="InterPro" id="IPR007045">
    <property type="entry name" value="KduI"/>
</dbReference>
<dbReference type="OrthoDB" id="9770644at2"/>